<gene>
    <name evidence="2" type="ORF">GPY61_30305</name>
</gene>
<accession>A0A7X3G7Q7</accession>
<organism evidence="2 3">
    <name type="scientific">Massilia cellulosiltytica</name>
    <dbReference type="NCBI Taxonomy" id="2683234"/>
    <lineage>
        <taxon>Bacteria</taxon>
        <taxon>Pseudomonadati</taxon>
        <taxon>Pseudomonadota</taxon>
        <taxon>Betaproteobacteria</taxon>
        <taxon>Burkholderiales</taxon>
        <taxon>Oxalobacteraceae</taxon>
        <taxon>Telluria group</taxon>
        <taxon>Massilia</taxon>
    </lineage>
</organism>
<evidence type="ECO:0000256" key="1">
    <source>
        <dbReference type="SAM" id="MobiDB-lite"/>
    </source>
</evidence>
<comment type="caution">
    <text evidence="2">The sequence shown here is derived from an EMBL/GenBank/DDBJ whole genome shotgun (WGS) entry which is preliminary data.</text>
</comment>
<evidence type="ECO:0000313" key="2">
    <source>
        <dbReference type="EMBL" id="MVW64227.1"/>
    </source>
</evidence>
<sequence length="118" mass="13376">MTNFDTLTQLISKYNRAAGSFGWGLVDMEIVSLRDALAHGRVAYSGDQERHPRLMKFDKPSDGKVRVCYNEEMSADWFNKHIKATKRALDAVEEASHQLQQKMDVRPVENMGSDTKAS</sequence>
<protein>
    <submittedName>
        <fullName evidence="2">Uncharacterized protein</fullName>
    </submittedName>
</protein>
<keyword evidence="3" id="KW-1185">Reference proteome</keyword>
<dbReference type="Proteomes" id="UP000443353">
    <property type="component" value="Unassembled WGS sequence"/>
</dbReference>
<reference evidence="2 3" key="1">
    <citation type="submission" date="2019-12" db="EMBL/GenBank/DDBJ databases">
        <authorList>
            <person name="Li C."/>
            <person name="Zhao J."/>
        </authorList>
    </citation>
    <scope>NUCLEOTIDE SEQUENCE [LARGE SCALE GENOMIC DNA]</scope>
    <source>
        <strain evidence="2 3">NEAU-DD11</strain>
    </source>
</reference>
<proteinExistence type="predicted"/>
<dbReference type="AlphaFoldDB" id="A0A7X3G7Q7"/>
<dbReference type="RefSeq" id="WP_160410742.1">
    <property type="nucleotide sequence ID" value="NZ_WSES01000012.1"/>
</dbReference>
<evidence type="ECO:0000313" key="3">
    <source>
        <dbReference type="Proteomes" id="UP000443353"/>
    </source>
</evidence>
<feature type="region of interest" description="Disordered" evidence="1">
    <location>
        <begin position="93"/>
        <end position="118"/>
    </location>
</feature>
<name>A0A7X3G7Q7_9BURK</name>
<dbReference type="EMBL" id="WSES01000012">
    <property type="protein sequence ID" value="MVW64227.1"/>
    <property type="molecule type" value="Genomic_DNA"/>
</dbReference>